<name>A0A1N6M6I8_9VIBR</name>
<dbReference type="RefSeq" id="WP_228449010.1">
    <property type="nucleotide sequence ID" value="NZ_AP024907.1"/>
</dbReference>
<proteinExistence type="predicted"/>
<dbReference type="Proteomes" id="UP000515264">
    <property type="component" value="Chromosome 1"/>
</dbReference>
<evidence type="ECO:0000313" key="4">
    <source>
        <dbReference type="Proteomes" id="UP000184774"/>
    </source>
</evidence>
<dbReference type="PROSITE" id="PS51257">
    <property type="entry name" value="PROKAR_LIPOPROTEIN"/>
    <property type="match status" value="1"/>
</dbReference>
<organism evidence="3 4">
    <name type="scientific">Vibrio spartinae</name>
    <dbReference type="NCBI Taxonomy" id="1918945"/>
    <lineage>
        <taxon>Bacteria</taxon>
        <taxon>Pseudomonadati</taxon>
        <taxon>Pseudomonadota</taxon>
        <taxon>Gammaproteobacteria</taxon>
        <taxon>Vibrionales</taxon>
        <taxon>Vibrionaceae</taxon>
        <taxon>Vibrio</taxon>
    </lineage>
</organism>
<gene>
    <name evidence="3" type="ORF">VSP9026_02797</name>
    <name evidence="2" type="ORF">Vspart_01502</name>
</gene>
<dbReference type="Proteomes" id="UP000184774">
    <property type="component" value="Unassembled WGS sequence"/>
</dbReference>
<feature type="signal peptide" evidence="1">
    <location>
        <begin position="1"/>
        <end position="25"/>
    </location>
</feature>
<evidence type="ECO:0000313" key="2">
    <source>
        <dbReference type="EMBL" id="QMV14248.1"/>
    </source>
</evidence>
<sequence length="236" mass="26342">MREKMGTLKLGLKSFVMAGLAILLAACSSTPQPTVTLDTNFVNEHLKVGVLYIPPQEEATTHIFGASCLLCYGFASTLTSELDTYLEKNITTDELIKIRDLVLSEYSQRSQETKLVSLPSSIKDLKDFNGDLGFAKKDFRSLKEILDIDVLVVLHITRYGAFRSFSDYIPNGDPQGYVAGLLYSVDLNSNAYVQYLDITEVVQPSGEWDEPKEFPSVTTSYYQAIENVKQKIKDAI</sequence>
<keyword evidence="5" id="KW-1185">Reference proteome</keyword>
<reference evidence="2 5" key="3">
    <citation type="journal article" date="2020" name="J. Nat. Prod.">
        <title>Genomics-Metabolomics Profiling Disclosed Marine Vibrio spartinae 3.6 as a Producer of a New Branched Side Chain Prodigiosin.</title>
        <authorList>
            <person name="Vitale G.A."/>
            <person name="Sciarretta M."/>
            <person name="Palma Esposito F."/>
            <person name="January G.G."/>
            <person name="Giaccio M."/>
            <person name="Bunk B."/>
            <person name="Sproer C."/>
            <person name="Bajerski F."/>
            <person name="Power D."/>
            <person name="Festa C."/>
            <person name="Monti M.C."/>
            <person name="D'Auria M.V."/>
            <person name="de Pascale D."/>
        </authorList>
    </citation>
    <scope>NUCLEOTIDE SEQUENCE [LARGE SCALE GENOMIC DNA]</scope>
    <source>
        <strain evidence="2 5">3.6</strain>
    </source>
</reference>
<protein>
    <recommendedName>
        <fullName evidence="6">Lipoprotein</fullName>
    </recommendedName>
</protein>
<reference evidence="3 4" key="1">
    <citation type="submission" date="2016-12" db="EMBL/GenBank/DDBJ databases">
        <authorList>
            <person name="Song W.-J."/>
            <person name="Kurnit D.M."/>
        </authorList>
    </citation>
    <scope>NUCLEOTIDE SEQUENCE [LARGE SCALE GENOMIC DNA]</scope>
    <source>
        <strain evidence="3 4">CECT 9026</strain>
    </source>
</reference>
<keyword evidence="1" id="KW-0732">Signal</keyword>
<evidence type="ECO:0000313" key="3">
    <source>
        <dbReference type="EMBL" id="SIO95058.1"/>
    </source>
</evidence>
<evidence type="ECO:0000256" key="1">
    <source>
        <dbReference type="SAM" id="SignalP"/>
    </source>
</evidence>
<feature type="chain" id="PRO_5044562987" description="Lipoprotein" evidence="1">
    <location>
        <begin position="26"/>
        <end position="236"/>
    </location>
</feature>
<accession>A0A1N6M6I8</accession>
<evidence type="ECO:0000313" key="5">
    <source>
        <dbReference type="Proteomes" id="UP000515264"/>
    </source>
</evidence>
<dbReference type="EMBL" id="CP046268">
    <property type="protein sequence ID" value="QMV14248.1"/>
    <property type="molecule type" value="Genomic_DNA"/>
</dbReference>
<dbReference type="AlphaFoldDB" id="A0A1N6M6I8"/>
<evidence type="ECO:0008006" key="6">
    <source>
        <dbReference type="Google" id="ProtNLM"/>
    </source>
</evidence>
<dbReference type="EMBL" id="FSSB01000017">
    <property type="protein sequence ID" value="SIO95058.1"/>
    <property type="molecule type" value="Genomic_DNA"/>
</dbReference>
<reference evidence="2" key="2">
    <citation type="submission" date="2019-11" db="EMBL/GenBank/DDBJ databases">
        <authorList>
            <person name="January G."/>
            <person name="Bunk B."/>
        </authorList>
    </citation>
    <scope>NUCLEOTIDE SEQUENCE</scope>
    <source>
        <strain evidence="2">3.6</strain>
    </source>
</reference>